<comment type="similarity">
    <text evidence="1">Belongs to the PPP phosphatase family.</text>
</comment>
<dbReference type="PANTHER" id="PTHR11668">
    <property type="entry name" value="SERINE/THREONINE PROTEIN PHOSPHATASE"/>
    <property type="match status" value="1"/>
</dbReference>
<dbReference type="InterPro" id="IPR050341">
    <property type="entry name" value="PP1_catalytic_subunit"/>
</dbReference>
<dbReference type="STRING" id="5722.A2EFR3"/>
<dbReference type="eggNOG" id="KOG0374">
    <property type="taxonomic scope" value="Eukaryota"/>
</dbReference>
<dbReference type="EC" id="3.1.3.16" evidence="1"/>
<name>A2EFR3_TRIV3</name>
<dbReference type="CDD" id="cd00144">
    <property type="entry name" value="MPP_PPP_family"/>
    <property type="match status" value="1"/>
</dbReference>
<dbReference type="PROSITE" id="PS00125">
    <property type="entry name" value="SER_THR_PHOSPHATASE"/>
    <property type="match status" value="1"/>
</dbReference>
<dbReference type="VEuPathDB" id="TrichDB:TVAGG3_0445640"/>
<reference evidence="4" key="2">
    <citation type="journal article" date="2007" name="Science">
        <title>Draft genome sequence of the sexually transmitted pathogen Trichomonas vaginalis.</title>
        <authorList>
            <person name="Carlton J.M."/>
            <person name="Hirt R.P."/>
            <person name="Silva J.C."/>
            <person name="Delcher A.L."/>
            <person name="Schatz M."/>
            <person name="Zhao Q."/>
            <person name="Wortman J.R."/>
            <person name="Bidwell S.L."/>
            <person name="Alsmark U.C.M."/>
            <person name="Besteiro S."/>
            <person name="Sicheritz-Ponten T."/>
            <person name="Noel C.J."/>
            <person name="Dacks J.B."/>
            <person name="Foster P.G."/>
            <person name="Simillion C."/>
            <person name="Van de Peer Y."/>
            <person name="Miranda-Saavedra D."/>
            <person name="Barton G.J."/>
            <person name="Westrop G.D."/>
            <person name="Mueller S."/>
            <person name="Dessi D."/>
            <person name="Fiori P.L."/>
            <person name="Ren Q."/>
            <person name="Paulsen I."/>
            <person name="Zhang H."/>
            <person name="Bastida-Corcuera F.D."/>
            <person name="Simoes-Barbosa A."/>
            <person name="Brown M.T."/>
            <person name="Hayes R.D."/>
            <person name="Mukherjee M."/>
            <person name="Okumura C.Y."/>
            <person name="Schneider R."/>
            <person name="Smith A.J."/>
            <person name="Vanacova S."/>
            <person name="Villalvazo M."/>
            <person name="Haas B.J."/>
            <person name="Pertea M."/>
            <person name="Feldblyum T.V."/>
            <person name="Utterback T.R."/>
            <person name="Shu C.L."/>
            <person name="Osoegawa K."/>
            <person name="de Jong P.J."/>
            <person name="Hrdy I."/>
            <person name="Horvathova L."/>
            <person name="Zubacova Z."/>
            <person name="Dolezal P."/>
            <person name="Malik S.B."/>
            <person name="Logsdon J.M. Jr."/>
            <person name="Henze K."/>
            <person name="Gupta A."/>
            <person name="Wang C.C."/>
            <person name="Dunne R.L."/>
            <person name="Upcroft J.A."/>
            <person name="Upcroft P."/>
            <person name="White O."/>
            <person name="Salzberg S.L."/>
            <person name="Tang P."/>
            <person name="Chiu C.-H."/>
            <person name="Lee Y.-S."/>
            <person name="Embley T.M."/>
            <person name="Coombs G.H."/>
            <person name="Mottram J.C."/>
            <person name="Tachezy J."/>
            <person name="Fraser-Liggett C.M."/>
            <person name="Johnson P.J."/>
        </authorList>
    </citation>
    <scope>NUCLEOTIDE SEQUENCE [LARGE SCALE GENOMIC DNA]</scope>
    <source>
        <strain evidence="4">G3</strain>
    </source>
</reference>
<gene>
    <name evidence="4" type="ORF">TVAG_145420</name>
</gene>
<dbReference type="KEGG" id="tva:4766364"/>
<sequence>MSIEVVVLLFAFKLAYPNNIYLIRGNHEFEIINTYYGFHQQVLSSYDDDMYDLFNEVFSYLPLGAVVNQKYLLVHGGISPYLKSIDQIANIKRPITDFIEGPDANLITDIMWSDPSRIYSLFHPSTSGFGYVYGHDAMNDFLRQNTVKYVVRAHQCVTNGYEENFGGSVITVFSSSNYCTMPANSSSILEIHPEEPHRASVFPPIKHLRKFECDFKIVDCIDTIPLCKKLNPNTKHNSMRNWQMSKRPILSTAFPPKSLRPDDSRLLSPYNSIGEIPKITIIPSPQIKKCISIPSELHLD</sequence>
<comment type="catalytic activity">
    <reaction evidence="1">
        <text>O-phospho-L-threonyl-[protein] + H2O = L-threonyl-[protein] + phosphate</text>
        <dbReference type="Rhea" id="RHEA:47004"/>
        <dbReference type="Rhea" id="RHEA-COMP:11060"/>
        <dbReference type="Rhea" id="RHEA-COMP:11605"/>
        <dbReference type="ChEBI" id="CHEBI:15377"/>
        <dbReference type="ChEBI" id="CHEBI:30013"/>
        <dbReference type="ChEBI" id="CHEBI:43474"/>
        <dbReference type="ChEBI" id="CHEBI:61977"/>
        <dbReference type="EC" id="3.1.3.16"/>
    </reaction>
</comment>
<dbReference type="SMART" id="SM00156">
    <property type="entry name" value="PP2Ac"/>
    <property type="match status" value="1"/>
</dbReference>
<evidence type="ECO:0000259" key="3">
    <source>
        <dbReference type="PROSITE" id="PS00125"/>
    </source>
</evidence>
<evidence type="ECO:0000256" key="2">
    <source>
        <dbReference type="SAM" id="SignalP"/>
    </source>
</evidence>
<dbReference type="GO" id="GO:0005634">
    <property type="term" value="C:nucleus"/>
    <property type="evidence" value="ECO:0000318"/>
    <property type="project" value="GO_Central"/>
</dbReference>
<protein>
    <recommendedName>
        <fullName evidence="1">Serine/threonine-protein phosphatase</fullName>
        <ecNumber evidence="1">3.1.3.16</ecNumber>
    </recommendedName>
</protein>
<feature type="chain" id="PRO_5002643360" description="Serine/threonine-protein phosphatase" evidence="2">
    <location>
        <begin position="18"/>
        <end position="300"/>
    </location>
</feature>
<dbReference type="Pfam" id="PF00149">
    <property type="entry name" value="Metallophos"/>
    <property type="match status" value="1"/>
</dbReference>
<dbReference type="FunFam" id="3.60.21.10:FF:000248">
    <property type="entry name" value="Serine/threonine-protein phosphatase"/>
    <property type="match status" value="1"/>
</dbReference>
<proteinExistence type="inferred from homology"/>
<dbReference type="PANTHER" id="PTHR11668:SF494">
    <property type="entry name" value="PROTEIN PHOSPHATASE, PUTATIVE-RELATED"/>
    <property type="match status" value="1"/>
</dbReference>
<keyword evidence="5" id="KW-1185">Reference proteome</keyword>
<dbReference type="AlphaFoldDB" id="A2EFR3"/>
<dbReference type="PRINTS" id="PR00114">
    <property type="entry name" value="STPHPHTASE"/>
</dbReference>
<dbReference type="OrthoDB" id="6607865at2759"/>
<dbReference type="VEuPathDB" id="TrichDB:TVAG_146620"/>
<reference evidence="4" key="1">
    <citation type="submission" date="2006-10" db="EMBL/GenBank/DDBJ databases">
        <authorList>
            <person name="Amadeo P."/>
            <person name="Zhao Q."/>
            <person name="Wortman J."/>
            <person name="Fraser-Liggett C."/>
            <person name="Carlton J."/>
        </authorList>
    </citation>
    <scope>NUCLEOTIDE SEQUENCE</scope>
    <source>
        <strain evidence="4">G3</strain>
    </source>
</reference>
<dbReference type="SUPFAM" id="SSF56300">
    <property type="entry name" value="Metallo-dependent phosphatases"/>
    <property type="match status" value="1"/>
</dbReference>
<accession>A2EFR3</accession>
<dbReference type="InterPro" id="IPR004843">
    <property type="entry name" value="Calcineurin-like_PHP"/>
</dbReference>
<dbReference type="InterPro" id="IPR029052">
    <property type="entry name" value="Metallo-depent_PP-like"/>
</dbReference>
<evidence type="ECO:0000313" key="4">
    <source>
        <dbReference type="EMBL" id="EAY08464.1"/>
    </source>
</evidence>
<keyword evidence="1" id="KW-0378">Hydrolase</keyword>
<dbReference type="InParanoid" id="A2EFR3"/>
<evidence type="ECO:0000256" key="1">
    <source>
        <dbReference type="RuleBase" id="RU004273"/>
    </source>
</evidence>
<organism evidence="4 5">
    <name type="scientific">Trichomonas vaginalis (strain ATCC PRA-98 / G3)</name>
    <dbReference type="NCBI Taxonomy" id="412133"/>
    <lineage>
        <taxon>Eukaryota</taxon>
        <taxon>Metamonada</taxon>
        <taxon>Parabasalia</taxon>
        <taxon>Trichomonadida</taxon>
        <taxon>Trichomonadidae</taxon>
        <taxon>Trichomonas</taxon>
    </lineage>
</organism>
<dbReference type="EMBL" id="DS113377">
    <property type="protein sequence ID" value="EAY08464.1"/>
    <property type="molecule type" value="Genomic_DNA"/>
</dbReference>
<dbReference type="Proteomes" id="UP000001542">
    <property type="component" value="Unassembled WGS sequence"/>
</dbReference>
<dbReference type="InterPro" id="IPR006186">
    <property type="entry name" value="Ser/Thr-sp_prot-phosphatase"/>
</dbReference>
<feature type="signal peptide" evidence="2">
    <location>
        <begin position="1"/>
        <end position="17"/>
    </location>
</feature>
<evidence type="ECO:0000313" key="5">
    <source>
        <dbReference type="Proteomes" id="UP000001542"/>
    </source>
</evidence>
<keyword evidence="2" id="KW-0732">Signal</keyword>
<dbReference type="GO" id="GO:0004722">
    <property type="term" value="F:protein serine/threonine phosphatase activity"/>
    <property type="evidence" value="ECO:0000318"/>
    <property type="project" value="GO_Central"/>
</dbReference>
<dbReference type="GO" id="GO:0005737">
    <property type="term" value="C:cytoplasm"/>
    <property type="evidence" value="ECO:0000318"/>
    <property type="project" value="GO_Central"/>
</dbReference>
<feature type="domain" description="Serine/threonine specific protein phosphatases" evidence="3">
    <location>
        <begin position="23"/>
        <end position="28"/>
    </location>
</feature>
<dbReference type="Gene3D" id="3.60.21.10">
    <property type="match status" value="1"/>
</dbReference>